<gene>
    <name evidence="1" type="ORF">NM688_g664</name>
</gene>
<reference evidence="1" key="1">
    <citation type="submission" date="2022-07" db="EMBL/GenBank/DDBJ databases">
        <title>Genome Sequence of Phlebia brevispora.</title>
        <authorList>
            <person name="Buettner E."/>
        </authorList>
    </citation>
    <scope>NUCLEOTIDE SEQUENCE</scope>
    <source>
        <strain evidence="1">MPL23</strain>
    </source>
</reference>
<protein>
    <submittedName>
        <fullName evidence="1">Uncharacterized protein</fullName>
    </submittedName>
</protein>
<keyword evidence="2" id="KW-1185">Reference proteome</keyword>
<organism evidence="1 2">
    <name type="scientific">Phlebia brevispora</name>
    <dbReference type="NCBI Taxonomy" id="194682"/>
    <lineage>
        <taxon>Eukaryota</taxon>
        <taxon>Fungi</taxon>
        <taxon>Dikarya</taxon>
        <taxon>Basidiomycota</taxon>
        <taxon>Agaricomycotina</taxon>
        <taxon>Agaricomycetes</taxon>
        <taxon>Polyporales</taxon>
        <taxon>Meruliaceae</taxon>
        <taxon>Phlebia</taxon>
    </lineage>
</organism>
<comment type="caution">
    <text evidence="1">The sequence shown here is derived from an EMBL/GenBank/DDBJ whole genome shotgun (WGS) entry which is preliminary data.</text>
</comment>
<sequence length="3103" mass="343401">MNFVQDNQFGLSRGFNLKNYSRLKGEHSSWTDPRLYPAYVGAASAILLILRGISTCKRAQRLQETLSSQESPPEDARGPVAPEAGSWRKLTTRASDTSVVVFKFTRLAATLALTGLSLYTLLHGGTWYDVALTVTLIYAAVLAVLNTSSPVARTSVYSSHLTAVTFTVCALYYYRDIWPLMTFTLRPLDEAEGSILYIKIALLAFISIVEPLFESFIYIPVDAMDPMPTPNPEQTASMISLLSFSFLDPIIWLAYHVPHLSHDQLPPQCDYDYAKNLVKRSYPYLDPFTCAKRQNLFWGLLLVFRRSLTWQSALLIVQLYIFLSTGSVVRADSIITSLVFDHALRIRMKADVSETENASPTDEGSVVDENNSASGSSTDDGNSEAEDSGTMHSKSTTATSVTSTAVTAVGPDVHGKGKATDTSQGATREENANVKGSNLMGKINNLVTSDLENVKSGRDFLFAVLLAPLQIIFNMFFLYVILGWSCFVGLVVMIALTPVPTIIGKALNSVQKEKMKATDARVQNVTEMMNILRMVKLFGWESHVKKTVAEKREAELKLIWKRKLLRFATHAINHIIPLTHMVVTFLTYTLIMKKSLSASVSLGRLTDFLQNTELLDAYSDNSMDESIVDHSSEHKEDVGMGKATFTWAYEPTDGATTPSRRIFKLRVDDELVFQKGKFSLIIGPTASGKTSLLMALLGEMHYIPSGPGSWVNLPREGGIAYAAQESWVQNETIRNNILFGSPYDEQRYKKVIYQCALQRDLDLLEAGDTTEVGEKGLTLSGGQKARVTLARAIYSSAEILLLDDVLAALDVHTARWIVNKCFKSSLMKDRTVILVTHHVALASPVADFIVSLGTDGRIASQGTTSEVLAGVPELAEEMRHEEEVIELDEHEEETGKAAEVKGKLVVAEEIEVGHVSRSSYRLYVNALGGKWSLTFWFQYLTGIGLSEVLDSMETWWLGYWASQYALRPQSEVSVGFYLGMYSILVVSAILSYVYGQVVYTYGSLRASRVLHHTLVSALLGSTFRWLDTTPTSRVITRCTQDIEAVDGAVGEDVRLLFSVGLSMFARFGAVVLFAPLFSLPSIAVAAFGAWLGQLYMKAQLSVKREMSTAKAPVLGILNSAIVGLPSIRAYNAQQAFRMETWRRLDHYVRIARTFYNLNRWIGIRISALTTLYTGALACYLVYGGSNYSASTVGFVMIMASAFSGKILFWVRVYNDFEIQANSLERINQYLSTDQEPKPKDGGTPPAYWPASGDLRVEKLTARYSQDGPLVLKDVSFHIRAGERVGIVGRTGSGKSTLTLSLLRCIPTEGNVYYDGLPTNDMNLDALRSKITIIPQVPELLSGTLRQNLDVFGQYDDATLNDALRAAGLFSLQRLSNENRLMLDSQIASGGGNLSVGQKQIIALARAIVRQSKLLILDEATSAIDYETDAVIQSSLRNELKSDVTVITVAHRLQTVMDCDKIMVLDAGRLVEFDSPKMLLQNDKSLLRTLVDESADKEILFWLNPRLYLAYVGAISATLLITHSLSTSKLARTLRNTLSLYKSPSDDVAASNEPDVRFWSGSTMKEDDASIHAYKLARLVATLTLAGLVLYTVSHEWTQYDVALAATLSYACVLAVLNVSFKVTRASVYSFHLTVVTFAVSALYCYRDIWPLMTFTLQPIDEAEGAILWVKIGLMIFVSTVEPLLEPYTYIPVDMKDPMSVPNPEQTSSLLSFLSFSFLDPIIWLAYRVPHLSYDQLPPQCDYDTAKNLIKHSYPHIDPFAGAKKGNFVWGLLLVFRRSLTWQSIFLVAFAVSQLVEPIGTNRLLRYLETGGEGAIVKPWVWMLWMVVGPLFSGICEQLQIYLSTSSAVRVDSIITSLVFDHALRIRMKAEVSEAKSVSRADDTSAMKEANKVKRSDSSEGFATGSEDFQNADGDETVHSQSTAVASASMPTISAGPQSQTKGKEAKEIQEAKKAGVQVKGTNLIGKINNLITSDMENVKDSPFFLTLLVSTPLRIIFSMAFLYAILGWSCLVGLVVMLALMPAPTMIAKTLNSVQKERMKATDARVQNVTEMTSMLRMFKLFGWESYVKGMVAQKRDEELKLVWKRKLLQLATGAVNHSIPFTHMIVTYATYTLVMKKSLSASVVFSSISAFIMLRRVLYRISGTIPRVIQTSVSLGRIAEFLQSTELLDAYSDNNAEQSITDNSAEHREDIGMGKANFTWTNDPFDDNVIPSHQPRFRLRIEDELIFKKGKFNLIIGPTGSGKTSLLMALLGEMHYIPLAPDAWLNLPKDGGVAYAAQESWVQNETIKDNILFGNLYDEERYKKVIYQCGLKRDLELLEAGDATEVGEKGLTLSGGQKVMINPRIALHVVLSDFSQARLTLARAIYSSANILLLDDVLAALDVHTSRWIVNKCFKGDLVKHRTVLLVTHNVAMAGPLADFVVSLSTDGHIDKQGTASEVLANVLELREQVQDGEESIELDEHEEDVGKGLVANSKGKLVVAEEIEVGHVSKSAYRLFVDALGGRQPVLFWFNYFTGIGVSEVLDNMQTWWLGFWASQYTLHSWTEVSVPFYLGIYVALVISSILSWFCAEVVYTYGTLRASRSIHYKLVSALVGSTFRWLDITPVCRVITRCTQDIQAVDGGVAEELESLLSVAVGILARFGAIVLFAPTFVLPSIAVAAFGGWLGQLYMKAQLSVKREMSTAKAPVLGILGGAITGLPSIRAYNAEHAFKMELARRVDRYARISKSFFNLNRWISIRIDALTTLFTGALAFYLVYGATKYSPSTIGFVMDVAAGFSDSILFWVRVYNDFEIHANSLERINQYFNVEQEPEQEAGGTPPAYWPSSGDLRVENLTARYSPVCTYYISRYRKAYDLISFKDGPVVLEDVSFHIKAGERVGIVGRTGSGKSTLTLSLLRCILTEGTVYYDGLRTDGMNLDALRSNITIIPQVPELLSGTLRQNLDVFGQYDDATLNDALLAAGLFSLQRLSDENRLTLDSQIASGGSNLSVGQRQIIALARAIVRQSKLLILDEATSAIDYETDAVIQSSLRNELKSDVTVITVAHRLQTVIDSDKIMVLDAGRLVEFDSPQNLLQNENSLLRALVDESADKDVLYAMAEGQTQA</sequence>
<name>A0ACC1TDY2_9APHY</name>
<evidence type="ECO:0000313" key="1">
    <source>
        <dbReference type="EMBL" id="KAJ3558885.1"/>
    </source>
</evidence>
<proteinExistence type="predicted"/>
<accession>A0ACC1TDY2</accession>
<dbReference type="EMBL" id="JANHOG010000060">
    <property type="protein sequence ID" value="KAJ3558885.1"/>
    <property type="molecule type" value="Genomic_DNA"/>
</dbReference>
<dbReference type="Proteomes" id="UP001148662">
    <property type="component" value="Unassembled WGS sequence"/>
</dbReference>
<evidence type="ECO:0000313" key="2">
    <source>
        <dbReference type="Proteomes" id="UP001148662"/>
    </source>
</evidence>